<feature type="transmembrane region" description="Helical" evidence="2">
    <location>
        <begin position="6"/>
        <end position="25"/>
    </location>
</feature>
<dbReference type="RefSeq" id="WP_145273199.1">
    <property type="nucleotide sequence ID" value="NZ_CP036426.1"/>
</dbReference>
<name>A0A518H772_9BACT</name>
<keyword evidence="2" id="KW-0812">Transmembrane</keyword>
<sequence>MPPLLWAEFSIQFLIPAIFLVIWALNQVFGRAEGAAAARPRERIGPRPIPPGPSRAPQQGSRPPSGPPGPRQAPASPNRQATARPARRGQGRPVETPPARPPSPPGQPTEPARRPRQTTAQMEEVYAIYEDDRVSPRAVDTPLPGPVSAAELRPTPRLSDEQVVPVVITGLDRLIGPGISPSRLREAILLGEIIGPPMATRGRRGTMTMPILPRTPQPPAPDQGEGG</sequence>
<dbReference type="OrthoDB" id="9934849at2"/>
<keyword evidence="4" id="KW-1185">Reference proteome</keyword>
<gene>
    <name evidence="3" type="ORF">ElP_45590</name>
</gene>
<dbReference type="AlphaFoldDB" id="A0A518H772"/>
<keyword evidence="2" id="KW-0472">Membrane</keyword>
<protein>
    <submittedName>
        <fullName evidence="3">Uncharacterized protein</fullName>
    </submittedName>
</protein>
<proteinExistence type="predicted"/>
<evidence type="ECO:0000313" key="3">
    <source>
        <dbReference type="EMBL" id="QDV36631.1"/>
    </source>
</evidence>
<dbReference type="EMBL" id="CP036426">
    <property type="protein sequence ID" value="QDV36631.1"/>
    <property type="molecule type" value="Genomic_DNA"/>
</dbReference>
<feature type="region of interest" description="Disordered" evidence="1">
    <location>
        <begin position="208"/>
        <end position="227"/>
    </location>
</feature>
<organism evidence="3 4">
    <name type="scientific">Tautonia plasticadhaerens</name>
    <dbReference type="NCBI Taxonomy" id="2527974"/>
    <lineage>
        <taxon>Bacteria</taxon>
        <taxon>Pseudomonadati</taxon>
        <taxon>Planctomycetota</taxon>
        <taxon>Planctomycetia</taxon>
        <taxon>Isosphaerales</taxon>
        <taxon>Isosphaeraceae</taxon>
        <taxon>Tautonia</taxon>
    </lineage>
</organism>
<evidence type="ECO:0000313" key="4">
    <source>
        <dbReference type="Proteomes" id="UP000317835"/>
    </source>
</evidence>
<accession>A0A518H772</accession>
<reference evidence="3 4" key="1">
    <citation type="submission" date="2019-02" db="EMBL/GenBank/DDBJ databases">
        <title>Deep-cultivation of Planctomycetes and their phenomic and genomic characterization uncovers novel biology.</title>
        <authorList>
            <person name="Wiegand S."/>
            <person name="Jogler M."/>
            <person name="Boedeker C."/>
            <person name="Pinto D."/>
            <person name="Vollmers J."/>
            <person name="Rivas-Marin E."/>
            <person name="Kohn T."/>
            <person name="Peeters S.H."/>
            <person name="Heuer A."/>
            <person name="Rast P."/>
            <person name="Oberbeckmann S."/>
            <person name="Bunk B."/>
            <person name="Jeske O."/>
            <person name="Meyerdierks A."/>
            <person name="Storesund J.E."/>
            <person name="Kallscheuer N."/>
            <person name="Luecker S."/>
            <person name="Lage O.M."/>
            <person name="Pohl T."/>
            <person name="Merkel B.J."/>
            <person name="Hornburger P."/>
            <person name="Mueller R.-W."/>
            <person name="Bruemmer F."/>
            <person name="Labrenz M."/>
            <person name="Spormann A.M."/>
            <person name="Op den Camp H."/>
            <person name="Overmann J."/>
            <person name="Amann R."/>
            <person name="Jetten M.S.M."/>
            <person name="Mascher T."/>
            <person name="Medema M.H."/>
            <person name="Devos D.P."/>
            <person name="Kaster A.-K."/>
            <person name="Ovreas L."/>
            <person name="Rohde M."/>
            <person name="Galperin M.Y."/>
            <person name="Jogler C."/>
        </authorList>
    </citation>
    <scope>NUCLEOTIDE SEQUENCE [LARGE SCALE GENOMIC DNA]</scope>
    <source>
        <strain evidence="3 4">ElP</strain>
    </source>
</reference>
<feature type="region of interest" description="Disordered" evidence="1">
    <location>
        <begin position="36"/>
        <end position="119"/>
    </location>
</feature>
<keyword evidence="2" id="KW-1133">Transmembrane helix</keyword>
<feature type="compositionally biased region" description="Pro residues" evidence="1">
    <location>
        <begin position="95"/>
        <end position="108"/>
    </location>
</feature>
<evidence type="ECO:0000256" key="1">
    <source>
        <dbReference type="SAM" id="MobiDB-lite"/>
    </source>
</evidence>
<dbReference type="Proteomes" id="UP000317835">
    <property type="component" value="Chromosome"/>
</dbReference>
<dbReference type="KEGG" id="tpla:ElP_45590"/>
<evidence type="ECO:0000256" key="2">
    <source>
        <dbReference type="SAM" id="Phobius"/>
    </source>
</evidence>